<evidence type="ECO:0000259" key="7">
    <source>
        <dbReference type="SMART" id="SM00249"/>
    </source>
</evidence>
<evidence type="ECO:0000256" key="4">
    <source>
        <dbReference type="ARBA" id="ARBA00023015"/>
    </source>
</evidence>
<evidence type="ECO:0000313" key="8">
    <source>
        <dbReference type="EMBL" id="KAG6633652.1"/>
    </source>
</evidence>
<feature type="domain" description="Zinc finger PHD-type" evidence="7">
    <location>
        <begin position="319"/>
        <end position="366"/>
    </location>
</feature>
<dbReference type="Proteomes" id="UP000811609">
    <property type="component" value="Chromosome 12"/>
</dbReference>
<evidence type="ECO:0000256" key="3">
    <source>
        <dbReference type="ARBA" id="ARBA00022833"/>
    </source>
</evidence>
<keyword evidence="1" id="KW-0479">Metal-binding</keyword>
<reference evidence="8" key="1">
    <citation type="submission" date="2020-12" db="EMBL/GenBank/DDBJ databases">
        <title>WGS assembly of Carya illinoinensis cv. Pawnee.</title>
        <authorList>
            <person name="Platts A."/>
            <person name="Shu S."/>
            <person name="Wright S."/>
            <person name="Barry K."/>
            <person name="Edger P."/>
            <person name="Pires J.C."/>
            <person name="Schmutz J."/>
        </authorList>
    </citation>
    <scope>NUCLEOTIDE SEQUENCE</scope>
    <source>
        <tissue evidence="8">Leaf</tissue>
    </source>
</reference>
<dbReference type="AlphaFoldDB" id="A0A8T1NWB4"/>
<dbReference type="InterPro" id="IPR001965">
    <property type="entry name" value="Znf_PHD"/>
</dbReference>
<name>A0A8T1NWB4_CARIL</name>
<comment type="caution">
    <text evidence="8">The sequence shown here is derived from an EMBL/GenBank/DDBJ whole genome shotgun (WGS) entry which is preliminary data.</text>
</comment>
<dbReference type="PANTHER" id="PTHR33304">
    <property type="match status" value="1"/>
</dbReference>
<keyword evidence="2" id="KW-0863">Zinc-finger</keyword>
<dbReference type="GO" id="GO:0140566">
    <property type="term" value="F:histone reader activity"/>
    <property type="evidence" value="ECO:0007669"/>
    <property type="project" value="InterPro"/>
</dbReference>
<dbReference type="InterPro" id="IPR049914">
    <property type="entry name" value="PHD1-3/5-6"/>
</dbReference>
<dbReference type="GO" id="GO:0034244">
    <property type="term" value="P:negative regulation of transcription elongation by RNA polymerase II"/>
    <property type="evidence" value="ECO:0007669"/>
    <property type="project" value="InterPro"/>
</dbReference>
<dbReference type="SMART" id="SM00249">
    <property type="entry name" value="PHD"/>
    <property type="match status" value="1"/>
</dbReference>
<feature type="compositionally biased region" description="Polar residues" evidence="6">
    <location>
        <begin position="443"/>
        <end position="452"/>
    </location>
</feature>
<evidence type="ECO:0000256" key="5">
    <source>
        <dbReference type="ARBA" id="ARBA00023163"/>
    </source>
</evidence>
<dbReference type="EMBL" id="CM031820">
    <property type="protein sequence ID" value="KAG6633652.1"/>
    <property type="molecule type" value="Genomic_DNA"/>
</dbReference>
<sequence>MRKEKYRTLRELYNATEEKVVELTKDLQQGSSCTDQFDLHFTSSTFRMGEESRTGNFSSNLFGKAEECRACNLSATPCLSHRHLEQVLSPITADAFSDETCNRRAACGSSLSDADLLSPSLNSGCNGKKLTSSEMSNVFGSYRPHDSFSKDIGLKATSRSTDVSENIDMLLKANTRPTYGGKHGFQREQIINPQIHTNKLQKQKEISLLRDFYDAASLIKGELSDHPEEHVESSLKEVATFRISGQMQDVDNHAESMIDGSAMNDRNAVVKVVLCSDLKDHVEKSSAVAEEPNIQERPFQSQLVDYNHSSLTLEDEVKVCDICGDTGREELLAICSKCSDGAEHIYCMRVMLDKVPEAGWKCEECMLDSKLKGQPSKDVDQKRKLVCNTASKGQRMEGVSRKMCNPISSENDIIHSSNAAYATVKRLSPSYSHAENLKRSGHTTECNSTQGKHTPELHPTVSSAVADSVISSLSVKEIASRSENFSSGSNYHDLEAIQGHEQLYNSFNPFSHLAQQGLIYSVGRDDVSQVPVVPQLHCIWQGGFQICRNGKLPSSCSGVQAHLSTHASPKVFDVVLKLPQNVILEEVPRLSTWPTQFSGNLATEDNIVLYFFAKDPVSYERNYKSLLECMINNDLALKGNLDGVELLIFSSNLLPEKSRCWNKLYFLWGVFRGRSVCCLQDLQSSQRIQERDTKKQETDLKPYFQERGEYNADQERECKRIKSCYSIPSGERLPPVTNGYVPTFSIENLKWGGVNDISASSAESQIPPTDGEDQSEPGVLDLELRLGATNKSKKQVTVPSFLGIMGNKTDEDKHSELLTNNNTEVYDEVSTSLSLSLPFSNKEQV</sequence>
<dbReference type="PANTHER" id="PTHR33304:SF15">
    <property type="entry name" value="ZINC FINGER PHD-TYPE DOMAIN-CONTAINING PROTEIN"/>
    <property type="match status" value="1"/>
</dbReference>
<evidence type="ECO:0000313" key="9">
    <source>
        <dbReference type="Proteomes" id="UP000811609"/>
    </source>
</evidence>
<keyword evidence="5" id="KW-0804">Transcription</keyword>
<gene>
    <name evidence="8" type="ORF">CIPAW_12G063300</name>
</gene>
<keyword evidence="9" id="KW-1185">Reference proteome</keyword>
<accession>A0A8T1NWB4</accession>
<proteinExistence type="predicted"/>
<evidence type="ECO:0000256" key="2">
    <source>
        <dbReference type="ARBA" id="ARBA00022771"/>
    </source>
</evidence>
<keyword evidence="3" id="KW-0862">Zinc</keyword>
<dbReference type="GO" id="GO:0008270">
    <property type="term" value="F:zinc ion binding"/>
    <property type="evidence" value="ECO:0007669"/>
    <property type="project" value="UniProtKB-KW"/>
</dbReference>
<keyword evidence="4" id="KW-0805">Transcription regulation</keyword>
<dbReference type="InterPro" id="IPR056280">
    <property type="entry name" value="AIPP2-like_SPOC"/>
</dbReference>
<organism evidence="8 9">
    <name type="scientific">Carya illinoinensis</name>
    <name type="common">Pecan</name>
    <dbReference type="NCBI Taxonomy" id="32201"/>
    <lineage>
        <taxon>Eukaryota</taxon>
        <taxon>Viridiplantae</taxon>
        <taxon>Streptophyta</taxon>
        <taxon>Embryophyta</taxon>
        <taxon>Tracheophyta</taxon>
        <taxon>Spermatophyta</taxon>
        <taxon>Magnoliopsida</taxon>
        <taxon>eudicotyledons</taxon>
        <taxon>Gunneridae</taxon>
        <taxon>Pentapetalae</taxon>
        <taxon>rosids</taxon>
        <taxon>fabids</taxon>
        <taxon>Fagales</taxon>
        <taxon>Juglandaceae</taxon>
        <taxon>Carya</taxon>
    </lineage>
</organism>
<feature type="region of interest" description="Disordered" evidence="6">
    <location>
        <begin position="435"/>
        <end position="457"/>
    </location>
</feature>
<dbReference type="Pfam" id="PF23121">
    <property type="entry name" value="SPOC_AIPP2"/>
    <property type="match status" value="1"/>
</dbReference>
<protein>
    <recommendedName>
        <fullName evidence="7">Zinc finger PHD-type domain-containing protein</fullName>
    </recommendedName>
</protein>
<evidence type="ECO:0000256" key="6">
    <source>
        <dbReference type="SAM" id="MobiDB-lite"/>
    </source>
</evidence>
<evidence type="ECO:0000256" key="1">
    <source>
        <dbReference type="ARBA" id="ARBA00022723"/>
    </source>
</evidence>